<feature type="compositionally biased region" description="Basic and acidic residues" evidence="1">
    <location>
        <begin position="280"/>
        <end position="297"/>
    </location>
</feature>
<dbReference type="GeneID" id="111146759"/>
<protein>
    <submittedName>
        <fullName evidence="3">Serine/arginine repetitive matrix protein 3-like</fullName>
    </submittedName>
</protein>
<dbReference type="AlphaFoldDB" id="A0A2Y9JC38"/>
<gene>
    <name evidence="3" type="primary">LOC111146759</name>
</gene>
<feature type="compositionally biased region" description="Low complexity" evidence="1">
    <location>
        <begin position="132"/>
        <end position="159"/>
    </location>
</feature>
<reference evidence="3" key="1">
    <citation type="submission" date="2025-08" db="UniProtKB">
        <authorList>
            <consortium name="RefSeq"/>
        </authorList>
    </citation>
    <scope>IDENTIFICATION</scope>
    <source>
        <tissue evidence="3">Blood</tissue>
    </source>
</reference>
<evidence type="ECO:0000313" key="2">
    <source>
        <dbReference type="Proteomes" id="UP000248482"/>
    </source>
</evidence>
<feature type="compositionally biased region" description="Basic and acidic residues" evidence="1">
    <location>
        <begin position="200"/>
        <end position="209"/>
    </location>
</feature>
<evidence type="ECO:0000313" key="3">
    <source>
        <dbReference type="RefSeq" id="XP_022358151.1"/>
    </source>
</evidence>
<dbReference type="RefSeq" id="XP_022358151.1">
    <property type="nucleotide sequence ID" value="XM_022502443.1"/>
</dbReference>
<sequence length="343" mass="36724">MLRIRPWRGVLQPRSGGTALTASGGRREPGPPAPPQLLPQDHSPVGCSRPPATAPLPEESGSRSEAPASGRARDKRPEVTYARAPRFRSRRPGNRAPPTVASASAAAGSWRGSARRGRKGTRGLPWGHAVIPPGVRGPRRPGGASDSPPAGSRGSAPGPELSVRYPRSGPRALLSEHRLLVRGEPVRGNPCWGTAVAENPHGRWKDSRRPRQRPPFFPDLCCLLRRDGEVHATASRRALPPVLPRYSPLSRSTSSTPAHLASAALRATPAPKQGRCYAGLERRPREPNPSRAEDAHPLGHRGLPAHPDLTHYLQPSDGPGLRTAGDRRDPGQPSPVPSSDRFP</sequence>
<dbReference type="KEGG" id="elk:111146759"/>
<feature type="region of interest" description="Disordered" evidence="1">
    <location>
        <begin position="1"/>
        <end position="167"/>
    </location>
</feature>
<keyword evidence="2" id="KW-1185">Reference proteome</keyword>
<dbReference type="Proteomes" id="UP000248482">
    <property type="component" value="Unplaced"/>
</dbReference>
<evidence type="ECO:0000256" key="1">
    <source>
        <dbReference type="SAM" id="MobiDB-lite"/>
    </source>
</evidence>
<feature type="compositionally biased region" description="Low complexity" evidence="1">
    <location>
        <begin position="101"/>
        <end position="112"/>
    </location>
</feature>
<name>A0A2Y9JC38_ENHLU</name>
<accession>A0A2Y9JC38</accession>
<dbReference type="OrthoDB" id="10685380at2759"/>
<feature type="region of interest" description="Disordered" evidence="1">
    <location>
        <begin position="184"/>
        <end position="215"/>
    </location>
</feature>
<proteinExistence type="predicted"/>
<feature type="region of interest" description="Disordered" evidence="1">
    <location>
        <begin position="242"/>
        <end position="343"/>
    </location>
</feature>
<organism evidence="2 3">
    <name type="scientific">Enhydra lutris kenyoni</name>
    <name type="common">northern sea otter</name>
    <dbReference type="NCBI Taxonomy" id="391180"/>
    <lineage>
        <taxon>Eukaryota</taxon>
        <taxon>Metazoa</taxon>
        <taxon>Chordata</taxon>
        <taxon>Craniata</taxon>
        <taxon>Vertebrata</taxon>
        <taxon>Euteleostomi</taxon>
        <taxon>Mammalia</taxon>
        <taxon>Eutheria</taxon>
        <taxon>Laurasiatheria</taxon>
        <taxon>Carnivora</taxon>
        <taxon>Caniformia</taxon>
        <taxon>Musteloidea</taxon>
        <taxon>Mustelidae</taxon>
        <taxon>Lutrinae</taxon>
        <taxon>Enhydra</taxon>
    </lineage>
</organism>